<name>A0A0W8FI56_9ZZZZ</name>
<gene>
    <name evidence="2" type="ORF">ASZ90_009678</name>
</gene>
<accession>A0A0W8FI56</accession>
<organism evidence="2">
    <name type="scientific">hydrocarbon metagenome</name>
    <dbReference type="NCBI Taxonomy" id="938273"/>
    <lineage>
        <taxon>unclassified sequences</taxon>
        <taxon>metagenomes</taxon>
        <taxon>ecological metagenomes</taxon>
    </lineage>
</organism>
<dbReference type="EMBL" id="LNQE01001171">
    <property type="protein sequence ID" value="KUG20584.1"/>
    <property type="molecule type" value="Genomic_DNA"/>
</dbReference>
<sequence length="127" mass="13826">MINEAGKAIDEVNRRFSEGFMKGDAAITAAGFAEDAVVLPPGAEMVRGKRAIEAFWRTAMQSGVKEAALTTIELVGSGEYVCEMGTGVLKVSREGGEPAEQKIKYVVVWKRTADGWKNMWDIWNGSP</sequence>
<comment type="caution">
    <text evidence="2">The sequence shown here is derived from an EMBL/GenBank/DDBJ whole genome shotgun (WGS) entry which is preliminary data.</text>
</comment>
<dbReference type="Gene3D" id="3.10.450.50">
    <property type="match status" value="1"/>
</dbReference>
<feature type="domain" description="DUF4440" evidence="1">
    <location>
        <begin position="9"/>
        <end position="117"/>
    </location>
</feature>
<dbReference type="InterPro" id="IPR032710">
    <property type="entry name" value="NTF2-like_dom_sf"/>
</dbReference>
<protein>
    <recommendedName>
        <fullName evidence="1">DUF4440 domain-containing protein</fullName>
    </recommendedName>
</protein>
<dbReference type="SUPFAM" id="SSF54427">
    <property type="entry name" value="NTF2-like"/>
    <property type="match status" value="1"/>
</dbReference>
<proteinExistence type="predicted"/>
<evidence type="ECO:0000259" key="1">
    <source>
        <dbReference type="Pfam" id="PF14534"/>
    </source>
</evidence>
<dbReference type="Pfam" id="PF14534">
    <property type="entry name" value="DUF4440"/>
    <property type="match status" value="1"/>
</dbReference>
<reference evidence="2" key="1">
    <citation type="journal article" date="2015" name="Proc. Natl. Acad. Sci. U.S.A.">
        <title>Networks of energetic and metabolic interactions define dynamics in microbial communities.</title>
        <authorList>
            <person name="Embree M."/>
            <person name="Liu J.K."/>
            <person name="Al-Bassam M.M."/>
            <person name="Zengler K."/>
        </authorList>
    </citation>
    <scope>NUCLEOTIDE SEQUENCE</scope>
</reference>
<dbReference type="AlphaFoldDB" id="A0A0W8FI56"/>
<dbReference type="InterPro" id="IPR027843">
    <property type="entry name" value="DUF4440"/>
</dbReference>
<evidence type="ECO:0000313" key="2">
    <source>
        <dbReference type="EMBL" id="KUG20584.1"/>
    </source>
</evidence>